<comment type="caution">
    <text evidence="1">The sequence shown here is derived from an EMBL/GenBank/DDBJ whole genome shotgun (WGS) entry which is preliminary data.</text>
</comment>
<proteinExistence type="predicted"/>
<accession>A0A1T0B904</accession>
<evidence type="ECO:0000313" key="1">
    <source>
        <dbReference type="EMBL" id="OOS06564.1"/>
    </source>
</evidence>
<dbReference type="STRING" id="123822.B0188_02215"/>
<organism evidence="1 2">
    <name type="scientific">[Haemophilus] felis</name>
    <dbReference type="NCBI Taxonomy" id="123822"/>
    <lineage>
        <taxon>Bacteria</taxon>
        <taxon>Pseudomonadati</taxon>
        <taxon>Pseudomonadota</taxon>
        <taxon>Gammaproteobacteria</taxon>
        <taxon>Pasteurellales</taxon>
        <taxon>Pasteurellaceae</taxon>
    </lineage>
</organism>
<keyword evidence="2" id="KW-1185">Reference proteome</keyword>
<gene>
    <name evidence="1" type="ORF">B0188_02215</name>
</gene>
<evidence type="ECO:0000313" key="2">
    <source>
        <dbReference type="Proteomes" id="UP000190023"/>
    </source>
</evidence>
<dbReference type="EMBL" id="MUYB01000007">
    <property type="protein sequence ID" value="OOS06564.1"/>
    <property type="molecule type" value="Genomic_DNA"/>
</dbReference>
<sequence length="160" mass="17965">MKKASTAKALMLGLGIAVNGHSEPSLINNISHSVEEIRTMTSAKATAQDVFREVDVLAQSLHKLNILIKTRLSHIDPNNRASLLLVNQALDFGISLIKKRYGNEIYEQFFNEFKALASAKNTLEMYLRRIQEQKDGIEIVRNPELTLSQSNIEEIMNARG</sequence>
<reference evidence="1 2" key="1">
    <citation type="submission" date="2017-02" db="EMBL/GenBank/DDBJ databases">
        <title>Draft genome sequence of Haemophilus felis CCUG 31170 type strain.</title>
        <authorList>
            <person name="Engstrom-Jakobsson H."/>
            <person name="Salva-Serra F."/>
            <person name="Thorell K."/>
            <person name="Gonzales-Siles L."/>
            <person name="Karlsson R."/>
            <person name="Boulund F."/>
            <person name="Engstrand L."/>
            <person name="Kristiansson E."/>
            <person name="Moore E."/>
        </authorList>
    </citation>
    <scope>NUCLEOTIDE SEQUENCE [LARGE SCALE GENOMIC DNA]</scope>
    <source>
        <strain evidence="1 2">CCUG 31170</strain>
    </source>
</reference>
<protein>
    <submittedName>
        <fullName evidence="1">Uncharacterized protein</fullName>
    </submittedName>
</protein>
<dbReference type="AlphaFoldDB" id="A0A1T0B904"/>
<dbReference type="Proteomes" id="UP000190023">
    <property type="component" value="Unassembled WGS sequence"/>
</dbReference>
<name>A0A1T0B904_9PAST</name>
<dbReference type="OrthoDB" id="5679551at2"/>